<evidence type="ECO:0000313" key="2">
    <source>
        <dbReference type="Proteomes" id="UP000656077"/>
    </source>
</evidence>
<organism evidence="1 2">
    <name type="scientific">Clostridium chromiireducens</name>
    <dbReference type="NCBI Taxonomy" id="225345"/>
    <lineage>
        <taxon>Bacteria</taxon>
        <taxon>Bacillati</taxon>
        <taxon>Bacillota</taxon>
        <taxon>Clostridia</taxon>
        <taxon>Eubacteriales</taxon>
        <taxon>Clostridiaceae</taxon>
        <taxon>Clostridium</taxon>
    </lineage>
</organism>
<name>A0A964RLA0_9CLOT</name>
<gene>
    <name evidence="1" type="ORF">GKZ28_08055</name>
</gene>
<protein>
    <submittedName>
        <fullName evidence="1">Uncharacterized protein</fullName>
    </submittedName>
</protein>
<sequence length="348" mass="40552">MATKLYNKHLTDIMENSKNYYILDTYIALAHMSMQIDDKFYIQTYSDSISNLVGLVKRYVKDVSYGAIRNAIIELMELNILIYNTHMDSFLLNEMENMLKKKNKFSSDSDTSKYVGYTHIQDLFFTIKFNKLKYREKRLLIYIFQLADSNANKNYGVNNVCNLLKSNSSWMNILKTKCLYYARDTIRNFLENNSDLFEDTSDNFKIEFAPKHINQFRFSFNLNPLKDKINKDGLENDKDANIVINNNQSEYSYIVSRSLFVGIELSKTQIMHIIRAASPLPIWSYKVELINAIINKLKASEEGLSGDSISSLPAYLFGITRRLMQEHKKYLEIKEKIIDDFNAVALES</sequence>
<dbReference type="RefSeq" id="WP_160358747.1">
    <property type="nucleotide sequence ID" value="NZ_WSRQ01000010.1"/>
</dbReference>
<dbReference type="AlphaFoldDB" id="A0A964RLA0"/>
<proteinExistence type="predicted"/>
<accession>A0A964RLA0</accession>
<evidence type="ECO:0000313" key="1">
    <source>
        <dbReference type="EMBL" id="MVX63647.1"/>
    </source>
</evidence>
<reference evidence="1" key="1">
    <citation type="submission" date="2019-12" db="EMBL/GenBank/DDBJ databases">
        <title>Microbes associate with the intestines of laboratory mice.</title>
        <authorList>
            <person name="Navarre W."/>
            <person name="Wong E."/>
        </authorList>
    </citation>
    <scope>NUCLEOTIDE SEQUENCE</scope>
    <source>
        <strain evidence="1">NM79_F5</strain>
    </source>
</reference>
<dbReference type="EMBL" id="WSRQ01000010">
    <property type="protein sequence ID" value="MVX63647.1"/>
    <property type="molecule type" value="Genomic_DNA"/>
</dbReference>
<comment type="caution">
    <text evidence="1">The sequence shown here is derived from an EMBL/GenBank/DDBJ whole genome shotgun (WGS) entry which is preliminary data.</text>
</comment>
<dbReference type="Proteomes" id="UP000656077">
    <property type="component" value="Unassembled WGS sequence"/>
</dbReference>